<keyword evidence="2" id="KW-0238">DNA-binding</keyword>
<evidence type="ECO:0000256" key="2">
    <source>
        <dbReference type="ARBA" id="ARBA00023125"/>
    </source>
</evidence>
<evidence type="ECO:0000256" key="1">
    <source>
        <dbReference type="ARBA" id="ARBA00023015"/>
    </source>
</evidence>
<dbReference type="InterPro" id="IPR010982">
    <property type="entry name" value="Lambda_DNA-bd_dom_sf"/>
</dbReference>
<dbReference type="InterPro" id="IPR050807">
    <property type="entry name" value="TransReg_Diox_bact_type"/>
</dbReference>
<evidence type="ECO:0000256" key="3">
    <source>
        <dbReference type="ARBA" id="ARBA00023163"/>
    </source>
</evidence>
<gene>
    <name evidence="5" type="ORF">IMCC3317_13700</name>
</gene>
<evidence type="ECO:0000313" key="5">
    <source>
        <dbReference type="EMBL" id="QHI36017.1"/>
    </source>
</evidence>
<dbReference type="GO" id="GO:0003700">
    <property type="term" value="F:DNA-binding transcription factor activity"/>
    <property type="evidence" value="ECO:0007669"/>
    <property type="project" value="TreeGrafter"/>
</dbReference>
<dbReference type="AlphaFoldDB" id="A0A7L4ZHR9"/>
<organism evidence="5 6">
    <name type="scientific">Kordia antarctica</name>
    <dbReference type="NCBI Taxonomy" id="1218801"/>
    <lineage>
        <taxon>Bacteria</taxon>
        <taxon>Pseudomonadati</taxon>
        <taxon>Bacteroidota</taxon>
        <taxon>Flavobacteriia</taxon>
        <taxon>Flavobacteriales</taxon>
        <taxon>Flavobacteriaceae</taxon>
        <taxon>Kordia</taxon>
    </lineage>
</organism>
<dbReference type="EMBL" id="CP019288">
    <property type="protein sequence ID" value="QHI36017.1"/>
    <property type="molecule type" value="Genomic_DNA"/>
</dbReference>
<dbReference type="PROSITE" id="PS50943">
    <property type="entry name" value="HTH_CROC1"/>
    <property type="match status" value="1"/>
</dbReference>
<sequence>MEEVDVEQFIKNIGKQIRNLRKDRNMTQLDLGIESGMDESAVQRIETGRTSPTIKTLYKIMIGLEIKFTELFEFPPEEEKKEE</sequence>
<dbReference type="GO" id="GO:0005829">
    <property type="term" value="C:cytosol"/>
    <property type="evidence" value="ECO:0007669"/>
    <property type="project" value="TreeGrafter"/>
</dbReference>
<evidence type="ECO:0000259" key="4">
    <source>
        <dbReference type="PROSITE" id="PS50943"/>
    </source>
</evidence>
<reference evidence="5 6" key="1">
    <citation type="journal article" date="2013" name="Int. J. Syst. Evol. Microbiol.">
        <title>Kordia antarctica sp. nov., isolated from Antarctic seawater.</title>
        <authorList>
            <person name="Baek K."/>
            <person name="Choi A."/>
            <person name="Kang I."/>
            <person name="Lee K."/>
            <person name="Cho J.C."/>
        </authorList>
    </citation>
    <scope>NUCLEOTIDE SEQUENCE [LARGE SCALE GENOMIC DNA]</scope>
    <source>
        <strain evidence="5 6">IMCC3317</strain>
    </source>
</reference>
<accession>A0A7L4ZHR9</accession>
<keyword evidence="1" id="KW-0805">Transcription regulation</keyword>
<proteinExistence type="predicted"/>
<dbReference type="Proteomes" id="UP000464657">
    <property type="component" value="Chromosome"/>
</dbReference>
<dbReference type="OrthoDB" id="2902336at2"/>
<keyword evidence="6" id="KW-1185">Reference proteome</keyword>
<dbReference type="PANTHER" id="PTHR46797">
    <property type="entry name" value="HTH-TYPE TRANSCRIPTIONAL REGULATOR"/>
    <property type="match status" value="1"/>
</dbReference>
<feature type="domain" description="HTH cro/C1-type" evidence="4">
    <location>
        <begin position="17"/>
        <end position="71"/>
    </location>
</feature>
<dbReference type="SUPFAM" id="SSF47413">
    <property type="entry name" value="lambda repressor-like DNA-binding domains"/>
    <property type="match status" value="1"/>
</dbReference>
<evidence type="ECO:0000313" key="6">
    <source>
        <dbReference type="Proteomes" id="UP000464657"/>
    </source>
</evidence>
<dbReference type="KEGG" id="kan:IMCC3317_13700"/>
<dbReference type="CDD" id="cd00093">
    <property type="entry name" value="HTH_XRE"/>
    <property type="match status" value="1"/>
</dbReference>
<keyword evidence="3" id="KW-0804">Transcription</keyword>
<dbReference type="Pfam" id="PF01381">
    <property type="entry name" value="HTH_3"/>
    <property type="match status" value="1"/>
</dbReference>
<protein>
    <recommendedName>
        <fullName evidence="4">HTH cro/C1-type domain-containing protein</fullName>
    </recommendedName>
</protein>
<dbReference type="GO" id="GO:0003677">
    <property type="term" value="F:DNA binding"/>
    <property type="evidence" value="ECO:0007669"/>
    <property type="project" value="UniProtKB-KW"/>
</dbReference>
<dbReference type="InterPro" id="IPR001387">
    <property type="entry name" value="Cro/C1-type_HTH"/>
</dbReference>
<dbReference type="RefSeq" id="WP_160128751.1">
    <property type="nucleotide sequence ID" value="NZ_CP019288.1"/>
</dbReference>
<dbReference type="SMART" id="SM00530">
    <property type="entry name" value="HTH_XRE"/>
    <property type="match status" value="1"/>
</dbReference>
<dbReference type="PANTHER" id="PTHR46797:SF23">
    <property type="entry name" value="HTH-TYPE TRANSCRIPTIONAL REGULATOR SUTR"/>
    <property type="match status" value="1"/>
</dbReference>
<name>A0A7L4ZHR9_9FLAO</name>
<dbReference type="Gene3D" id="1.10.260.40">
    <property type="entry name" value="lambda repressor-like DNA-binding domains"/>
    <property type="match status" value="1"/>
</dbReference>